<name>A0ABP7PRS4_9GAMM</name>
<dbReference type="Proteomes" id="UP001501337">
    <property type="component" value="Unassembled WGS sequence"/>
</dbReference>
<feature type="domain" description="RES" evidence="1">
    <location>
        <begin position="68"/>
        <end position="218"/>
    </location>
</feature>
<keyword evidence="3" id="KW-1185">Reference proteome</keyword>
<organism evidence="2 3">
    <name type="scientific">Allohahella marinimesophila</name>
    <dbReference type="NCBI Taxonomy" id="1054972"/>
    <lineage>
        <taxon>Bacteria</taxon>
        <taxon>Pseudomonadati</taxon>
        <taxon>Pseudomonadota</taxon>
        <taxon>Gammaproteobacteria</taxon>
        <taxon>Oceanospirillales</taxon>
        <taxon>Hahellaceae</taxon>
        <taxon>Allohahella</taxon>
    </lineage>
</organism>
<gene>
    <name evidence="2" type="ORF">GCM10022278_29580</name>
</gene>
<evidence type="ECO:0000313" key="3">
    <source>
        <dbReference type="Proteomes" id="UP001501337"/>
    </source>
</evidence>
<dbReference type="EMBL" id="BAABBO010000012">
    <property type="protein sequence ID" value="GAA3969979.1"/>
    <property type="molecule type" value="Genomic_DNA"/>
</dbReference>
<dbReference type="Pfam" id="PF08808">
    <property type="entry name" value="RES"/>
    <property type="match status" value="1"/>
</dbReference>
<reference evidence="3" key="1">
    <citation type="journal article" date="2019" name="Int. J. Syst. Evol. Microbiol.">
        <title>The Global Catalogue of Microorganisms (GCM) 10K type strain sequencing project: providing services to taxonomists for standard genome sequencing and annotation.</title>
        <authorList>
            <consortium name="The Broad Institute Genomics Platform"/>
            <consortium name="The Broad Institute Genome Sequencing Center for Infectious Disease"/>
            <person name="Wu L."/>
            <person name="Ma J."/>
        </authorList>
    </citation>
    <scope>NUCLEOTIDE SEQUENCE [LARGE SCALE GENOMIC DNA]</scope>
    <source>
        <strain evidence="3">JCM 17555</strain>
    </source>
</reference>
<sequence>MSLTSRIEAAVQPIQGLLYLVVESQEQVATIGLVDNLDEQAALEALLEDSKPPRPPAAAKLHYLLATPFRYPPLRHGSRFGRSHEPSLLYGGSNIAVTLAEIAYYRCLFLADIKVPFADGLTTQHLLFSAKYRCARGVQLQTDSWGDLHSELTSPVDYSRTQSLGSEMRENSVEAFEFLSARGLQAELSELPYTAEQGYTGINVALFVPQALAKPKPHSQQNMIVTTSPEKVQLLLESHDGRHQPFSFDSACFLVEGVLPTPAGS</sequence>
<evidence type="ECO:0000313" key="2">
    <source>
        <dbReference type="EMBL" id="GAA3969979.1"/>
    </source>
</evidence>
<dbReference type="SMART" id="SM00953">
    <property type="entry name" value="RES"/>
    <property type="match status" value="1"/>
</dbReference>
<proteinExistence type="predicted"/>
<accession>A0ABP7PRS4</accession>
<comment type="caution">
    <text evidence="2">The sequence shown here is derived from an EMBL/GenBank/DDBJ whole genome shotgun (WGS) entry which is preliminary data.</text>
</comment>
<dbReference type="RefSeq" id="WP_344807720.1">
    <property type="nucleotide sequence ID" value="NZ_BAABBO010000012.1"/>
</dbReference>
<protein>
    <submittedName>
        <fullName evidence="2">RES family NAD+ phosphorylase</fullName>
    </submittedName>
</protein>
<evidence type="ECO:0000259" key="1">
    <source>
        <dbReference type="SMART" id="SM00953"/>
    </source>
</evidence>
<dbReference type="InterPro" id="IPR014914">
    <property type="entry name" value="RES_dom"/>
</dbReference>